<feature type="transmembrane region" description="Helical" evidence="1">
    <location>
        <begin position="46"/>
        <end position="66"/>
    </location>
</feature>
<sequence length="85" mass="9623">MYISQSEAVEELAKAGLRNPFIKCESDKKSSQLVDFFIKNKSKKMIVYFMTFASVDYCGVVLPRLAALKGLNLIPLHGKMKHVTR</sequence>
<keyword evidence="1" id="KW-1133">Transmembrane helix</keyword>
<keyword evidence="1" id="KW-0812">Transmembrane</keyword>
<dbReference type="EMBL" id="BQNB010018253">
    <property type="protein sequence ID" value="GJT72379.1"/>
    <property type="molecule type" value="Genomic_DNA"/>
</dbReference>
<organism evidence="2 3">
    <name type="scientific">Tanacetum coccineum</name>
    <dbReference type="NCBI Taxonomy" id="301880"/>
    <lineage>
        <taxon>Eukaryota</taxon>
        <taxon>Viridiplantae</taxon>
        <taxon>Streptophyta</taxon>
        <taxon>Embryophyta</taxon>
        <taxon>Tracheophyta</taxon>
        <taxon>Spermatophyta</taxon>
        <taxon>Magnoliopsida</taxon>
        <taxon>eudicotyledons</taxon>
        <taxon>Gunneridae</taxon>
        <taxon>Pentapetalae</taxon>
        <taxon>asterids</taxon>
        <taxon>campanulids</taxon>
        <taxon>Asterales</taxon>
        <taxon>Asteraceae</taxon>
        <taxon>Asteroideae</taxon>
        <taxon>Anthemideae</taxon>
        <taxon>Anthemidinae</taxon>
        <taxon>Tanacetum</taxon>
    </lineage>
</organism>
<keyword evidence="3" id="KW-1185">Reference proteome</keyword>
<keyword evidence="1" id="KW-0472">Membrane</keyword>
<evidence type="ECO:0000256" key="1">
    <source>
        <dbReference type="SAM" id="Phobius"/>
    </source>
</evidence>
<comment type="caution">
    <text evidence="2">The sequence shown here is derived from an EMBL/GenBank/DDBJ whole genome shotgun (WGS) entry which is preliminary data.</text>
</comment>
<evidence type="ECO:0000313" key="2">
    <source>
        <dbReference type="EMBL" id="GJT72379.1"/>
    </source>
</evidence>
<protein>
    <submittedName>
        <fullName evidence="2">Uncharacterized protein</fullName>
    </submittedName>
</protein>
<gene>
    <name evidence="2" type="ORF">Tco_1031665</name>
</gene>
<reference evidence="2" key="2">
    <citation type="submission" date="2022-01" db="EMBL/GenBank/DDBJ databases">
        <authorList>
            <person name="Yamashiro T."/>
            <person name="Shiraishi A."/>
            <person name="Satake H."/>
            <person name="Nakayama K."/>
        </authorList>
    </citation>
    <scope>NUCLEOTIDE SEQUENCE</scope>
</reference>
<evidence type="ECO:0000313" key="3">
    <source>
        <dbReference type="Proteomes" id="UP001151760"/>
    </source>
</evidence>
<dbReference type="InterPro" id="IPR027417">
    <property type="entry name" value="P-loop_NTPase"/>
</dbReference>
<reference evidence="2" key="1">
    <citation type="journal article" date="2022" name="Int. J. Mol. Sci.">
        <title>Draft Genome of Tanacetum Coccineum: Genomic Comparison of Closely Related Tanacetum-Family Plants.</title>
        <authorList>
            <person name="Yamashiro T."/>
            <person name="Shiraishi A."/>
            <person name="Nakayama K."/>
            <person name="Satake H."/>
        </authorList>
    </citation>
    <scope>NUCLEOTIDE SEQUENCE</scope>
</reference>
<dbReference type="Proteomes" id="UP001151760">
    <property type="component" value="Unassembled WGS sequence"/>
</dbReference>
<dbReference type="Gene3D" id="3.40.50.300">
    <property type="entry name" value="P-loop containing nucleotide triphosphate hydrolases"/>
    <property type="match status" value="1"/>
</dbReference>
<proteinExistence type="predicted"/>
<name>A0ABQ5GBD1_9ASTR</name>
<accession>A0ABQ5GBD1</accession>